<protein>
    <recommendedName>
        <fullName evidence="3">C-type lectin domain-containing protein</fullName>
    </recommendedName>
</protein>
<dbReference type="PANTHER" id="PTHR21407">
    <property type="entry name" value="RE43931P-RELATED"/>
    <property type="match status" value="1"/>
</dbReference>
<organism evidence="4">
    <name type="scientific">Clastoptera arizonana</name>
    <name type="common">Arizona spittle bug</name>
    <dbReference type="NCBI Taxonomy" id="38151"/>
    <lineage>
        <taxon>Eukaryota</taxon>
        <taxon>Metazoa</taxon>
        <taxon>Ecdysozoa</taxon>
        <taxon>Arthropoda</taxon>
        <taxon>Hexapoda</taxon>
        <taxon>Insecta</taxon>
        <taxon>Pterygota</taxon>
        <taxon>Neoptera</taxon>
        <taxon>Paraneoptera</taxon>
        <taxon>Hemiptera</taxon>
        <taxon>Auchenorrhyncha</taxon>
        <taxon>Cercopoidea</taxon>
        <taxon>Clastopteridae</taxon>
        <taxon>Clastoptera</taxon>
    </lineage>
</organism>
<proteinExistence type="predicted"/>
<evidence type="ECO:0000313" key="4">
    <source>
        <dbReference type="EMBL" id="JAS17517.1"/>
    </source>
</evidence>
<evidence type="ECO:0000259" key="3">
    <source>
        <dbReference type="PROSITE" id="PS50041"/>
    </source>
</evidence>
<dbReference type="PROSITE" id="PS50041">
    <property type="entry name" value="C_TYPE_LECTIN_2"/>
    <property type="match status" value="1"/>
</dbReference>
<dbReference type="EMBL" id="GEDC01019781">
    <property type="protein sequence ID" value="JAS17517.1"/>
    <property type="molecule type" value="Transcribed_RNA"/>
</dbReference>
<sequence length="221" mass="25454">MMQLVLLLLPVLLLASLSLAQFPGGRILEPPVPKLCAQRPIHERFHGKGYFFSWKDPVTKNQEEDWLGVRNWCRMRCMDAVSLQTSQENEYIKRRMVEAKIRYIWTSGRLCDFKGCDRADLQPRIINGWFWTADLQKLPASTNRIQNDWGPSGGIGRPQPDNREELQNGAAENCLAILNNFYGDGIHWHDVACHHRKPFVCEESSSLIEYAQFTNPELKIA</sequence>
<dbReference type="AlphaFoldDB" id="A0A1B6CVR4"/>
<keyword evidence="1" id="KW-1015">Disulfide bond</keyword>
<dbReference type="InterPro" id="IPR016186">
    <property type="entry name" value="C-type_lectin-like/link_sf"/>
</dbReference>
<dbReference type="InterPro" id="IPR016187">
    <property type="entry name" value="CTDL_fold"/>
</dbReference>
<feature type="domain" description="C-type lectin" evidence="3">
    <location>
        <begin position="45"/>
        <end position="202"/>
    </location>
</feature>
<dbReference type="CDD" id="cd00037">
    <property type="entry name" value="CLECT"/>
    <property type="match status" value="1"/>
</dbReference>
<dbReference type="PROSITE" id="PS00615">
    <property type="entry name" value="C_TYPE_LECTIN_1"/>
    <property type="match status" value="1"/>
</dbReference>
<feature type="chain" id="PRO_5008580709" description="C-type lectin domain-containing protein" evidence="2">
    <location>
        <begin position="21"/>
        <end position="221"/>
    </location>
</feature>
<keyword evidence="2" id="KW-0732">Signal</keyword>
<name>A0A1B6CVR4_9HEMI</name>
<evidence type="ECO:0000256" key="1">
    <source>
        <dbReference type="ARBA" id="ARBA00023157"/>
    </source>
</evidence>
<dbReference type="InterPro" id="IPR018378">
    <property type="entry name" value="C-type_lectin_CS"/>
</dbReference>
<accession>A0A1B6CVR4</accession>
<dbReference type="SUPFAM" id="SSF56436">
    <property type="entry name" value="C-type lectin-like"/>
    <property type="match status" value="1"/>
</dbReference>
<dbReference type="InterPro" id="IPR001304">
    <property type="entry name" value="C-type_lectin-like"/>
</dbReference>
<reference evidence="4" key="1">
    <citation type="submission" date="2015-12" db="EMBL/GenBank/DDBJ databases">
        <title>De novo transcriptome assembly of four potential Pierce s Disease insect vectors from Arizona vineyards.</title>
        <authorList>
            <person name="Tassone E.E."/>
        </authorList>
    </citation>
    <scope>NUCLEOTIDE SEQUENCE</scope>
</reference>
<dbReference type="PANTHER" id="PTHR21407:SF3">
    <property type="entry name" value="LD12305P"/>
    <property type="match status" value="1"/>
</dbReference>
<feature type="signal peptide" evidence="2">
    <location>
        <begin position="1"/>
        <end position="20"/>
    </location>
</feature>
<dbReference type="Gene3D" id="3.10.100.10">
    <property type="entry name" value="Mannose-Binding Protein A, subunit A"/>
    <property type="match status" value="1"/>
</dbReference>
<evidence type="ECO:0000256" key="2">
    <source>
        <dbReference type="SAM" id="SignalP"/>
    </source>
</evidence>
<dbReference type="SMART" id="SM00034">
    <property type="entry name" value="CLECT"/>
    <property type="match status" value="1"/>
</dbReference>
<gene>
    <name evidence="4" type="ORF">g.110</name>
</gene>